<dbReference type="PANTHER" id="PTHR30606">
    <property type="entry name" value="LIPID A BIOSYNTHESIS LAUROYL ACYLTRANSFERASE"/>
    <property type="match status" value="1"/>
</dbReference>
<keyword evidence="7" id="KW-0812">Transmembrane</keyword>
<evidence type="ECO:0000256" key="1">
    <source>
        <dbReference type="ARBA" id="ARBA00004533"/>
    </source>
</evidence>
<evidence type="ECO:0000256" key="5">
    <source>
        <dbReference type="ARBA" id="ARBA00023136"/>
    </source>
</evidence>
<dbReference type="STRING" id="762486.SAMN05444411_1121"/>
<evidence type="ECO:0000256" key="4">
    <source>
        <dbReference type="ARBA" id="ARBA00022679"/>
    </source>
</evidence>
<dbReference type="GO" id="GO:0005886">
    <property type="term" value="C:plasma membrane"/>
    <property type="evidence" value="ECO:0007669"/>
    <property type="project" value="UniProtKB-SubCell"/>
</dbReference>
<keyword evidence="2" id="KW-1003">Cell membrane</keyword>
<sequence>MNLLVYILVYPLIWLISILPFKLLYLFSDFLYTILYYVVGYRKKVVLDNLKMVFPEKEEKELLIIRKQFYHHFIDIFMEMIKSFTISEKEMCKHYQFPNLEVFHKLYKNGKSTILVGAHYANWEWIMCLNNQVTYKGYAAYTKIGNPYLNNSILKSRSKFGVTLKQTSKIIREIEHNDTNNIQAMYGLLSDQSPQLKKTHYWADFFGVKVPIHTGAEMLTKKYDMNLVFMNSKKIKRGYYETTFEVITENPRDFKDYELTDIFLDKVEKQVKSNPAYYFWTHKRFKHKDKAPKGSI</sequence>
<keyword evidence="3" id="KW-0997">Cell inner membrane</keyword>
<dbReference type="CDD" id="cd07984">
    <property type="entry name" value="LPLAT_LABLAT-like"/>
    <property type="match status" value="1"/>
</dbReference>
<accession>A0A1H3FMP9</accession>
<reference evidence="8 9" key="1">
    <citation type="submission" date="2016-10" db="EMBL/GenBank/DDBJ databases">
        <authorList>
            <person name="de Groot N.N."/>
        </authorList>
    </citation>
    <scope>NUCLEOTIDE SEQUENCE [LARGE SCALE GENOMIC DNA]</scope>
    <source>
        <strain evidence="8 9">DSM 24956</strain>
    </source>
</reference>
<evidence type="ECO:0000256" key="2">
    <source>
        <dbReference type="ARBA" id="ARBA00022475"/>
    </source>
</evidence>
<evidence type="ECO:0000256" key="3">
    <source>
        <dbReference type="ARBA" id="ARBA00022519"/>
    </source>
</evidence>
<dbReference type="PIRSF" id="PIRSF026649">
    <property type="entry name" value="MsbB"/>
    <property type="match status" value="1"/>
</dbReference>
<keyword evidence="7" id="KW-1133">Transmembrane helix</keyword>
<keyword evidence="9" id="KW-1185">Reference proteome</keyword>
<comment type="subcellular location">
    <subcellularLocation>
        <location evidence="1">Cell inner membrane</location>
    </subcellularLocation>
</comment>
<evidence type="ECO:0000256" key="6">
    <source>
        <dbReference type="ARBA" id="ARBA00023315"/>
    </source>
</evidence>
<keyword evidence="6" id="KW-0012">Acyltransferase</keyword>
<dbReference type="PANTHER" id="PTHR30606:SF10">
    <property type="entry name" value="PHOSPHATIDYLINOSITOL MANNOSIDE ACYLTRANSFERASE"/>
    <property type="match status" value="1"/>
</dbReference>
<protein>
    <submittedName>
        <fullName evidence="8">KDO2-lipid IV(A) lauroyltransferase</fullName>
    </submittedName>
</protein>
<dbReference type="OrthoDB" id="9801955at2"/>
<dbReference type="RefSeq" id="WP_090125738.1">
    <property type="nucleotide sequence ID" value="NZ_FNNJ01000012.1"/>
</dbReference>
<dbReference type="Pfam" id="PF03279">
    <property type="entry name" value="Lip_A_acyltrans"/>
    <property type="match status" value="1"/>
</dbReference>
<dbReference type="EMBL" id="FNNJ01000012">
    <property type="protein sequence ID" value="SDX92363.1"/>
    <property type="molecule type" value="Genomic_DNA"/>
</dbReference>
<dbReference type="GO" id="GO:0016746">
    <property type="term" value="F:acyltransferase activity"/>
    <property type="evidence" value="ECO:0007669"/>
    <property type="project" value="UniProtKB-KW"/>
</dbReference>
<dbReference type="InterPro" id="IPR004960">
    <property type="entry name" value="LipA_acyltrans"/>
</dbReference>
<dbReference type="GO" id="GO:0009247">
    <property type="term" value="P:glycolipid biosynthetic process"/>
    <property type="evidence" value="ECO:0007669"/>
    <property type="project" value="UniProtKB-ARBA"/>
</dbReference>
<evidence type="ECO:0000313" key="9">
    <source>
        <dbReference type="Proteomes" id="UP000199595"/>
    </source>
</evidence>
<keyword evidence="4 8" id="KW-0808">Transferase</keyword>
<proteinExistence type="predicted"/>
<evidence type="ECO:0000256" key="7">
    <source>
        <dbReference type="SAM" id="Phobius"/>
    </source>
</evidence>
<keyword evidence="5 7" id="KW-0472">Membrane</keyword>
<gene>
    <name evidence="8" type="ORF">SAMN05444411_1121</name>
</gene>
<organism evidence="8 9">
    <name type="scientific">Lutibacter oricola</name>
    <dbReference type="NCBI Taxonomy" id="762486"/>
    <lineage>
        <taxon>Bacteria</taxon>
        <taxon>Pseudomonadati</taxon>
        <taxon>Bacteroidota</taxon>
        <taxon>Flavobacteriia</taxon>
        <taxon>Flavobacteriales</taxon>
        <taxon>Flavobacteriaceae</taxon>
        <taxon>Lutibacter</taxon>
    </lineage>
</organism>
<name>A0A1H3FMP9_9FLAO</name>
<dbReference type="Proteomes" id="UP000199595">
    <property type="component" value="Unassembled WGS sequence"/>
</dbReference>
<evidence type="ECO:0000313" key="8">
    <source>
        <dbReference type="EMBL" id="SDX92363.1"/>
    </source>
</evidence>
<dbReference type="AlphaFoldDB" id="A0A1H3FMP9"/>
<feature type="transmembrane region" description="Helical" evidence="7">
    <location>
        <begin position="12"/>
        <end position="39"/>
    </location>
</feature>